<name>A0ABU6HSB7_9FLAO</name>
<sequence>MKALIACEYSGIVREAFKNKGWDATSCDLLPTEIPGKHYQGDVFDIINDSFDLMIAFPPCTFLAVSANRHVPNNPERWQKQVDALKFVYELMHAKINHIAIENPVGVISSFIRKPDQIIHPYYFGDNIPKKTCLWLKDLPLLKYSLEDNLFEIRTSVEPEFIEYNSSKTKSGKSKYSVFGKLGKGRGKERSKFHQGIANAMAEQWTQYILNKKI</sequence>
<organism evidence="1 2">
    <name type="scientific">Chryseobacterium salviniae</name>
    <dbReference type="NCBI Taxonomy" id="3101750"/>
    <lineage>
        <taxon>Bacteria</taxon>
        <taxon>Pseudomonadati</taxon>
        <taxon>Bacteroidota</taxon>
        <taxon>Flavobacteriia</taxon>
        <taxon>Flavobacteriales</taxon>
        <taxon>Weeksellaceae</taxon>
        <taxon>Chryseobacterium group</taxon>
        <taxon>Chryseobacterium</taxon>
    </lineage>
</organism>
<protein>
    <recommendedName>
        <fullName evidence="3">DNA cytosine methyltransferase</fullName>
    </recommendedName>
</protein>
<dbReference type="RefSeq" id="WP_326320764.1">
    <property type="nucleotide sequence ID" value="NZ_JAYLAA010000037.1"/>
</dbReference>
<keyword evidence="2" id="KW-1185">Reference proteome</keyword>
<evidence type="ECO:0008006" key="3">
    <source>
        <dbReference type="Google" id="ProtNLM"/>
    </source>
</evidence>
<comment type="caution">
    <text evidence="1">The sequence shown here is derived from an EMBL/GenBank/DDBJ whole genome shotgun (WGS) entry which is preliminary data.</text>
</comment>
<evidence type="ECO:0000313" key="2">
    <source>
        <dbReference type="Proteomes" id="UP001348397"/>
    </source>
</evidence>
<proteinExistence type="predicted"/>
<dbReference type="Proteomes" id="UP001348397">
    <property type="component" value="Unassembled WGS sequence"/>
</dbReference>
<accession>A0ABU6HSB7</accession>
<evidence type="ECO:0000313" key="1">
    <source>
        <dbReference type="EMBL" id="MEC3875964.1"/>
    </source>
</evidence>
<gene>
    <name evidence="1" type="ORF">SOP96_09595</name>
</gene>
<reference evidence="1 2" key="1">
    <citation type="submission" date="2024-01" db="EMBL/GenBank/DDBJ databases">
        <title>Chryseobacterium sp. T9W2-O.</title>
        <authorList>
            <person name="Maltman C."/>
        </authorList>
    </citation>
    <scope>NUCLEOTIDE SEQUENCE [LARGE SCALE GENOMIC DNA]</scope>
    <source>
        <strain evidence="1 2">T9W2-O</strain>
    </source>
</reference>
<dbReference type="EMBL" id="JAYLAA010000037">
    <property type="protein sequence ID" value="MEC3875964.1"/>
    <property type="molecule type" value="Genomic_DNA"/>
</dbReference>